<dbReference type="Gene3D" id="3.40.225.10">
    <property type="entry name" value="Class II aldolase/adducin N-terminal domain"/>
    <property type="match status" value="1"/>
</dbReference>
<dbReference type="InterPro" id="IPR036409">
    <property type="entry name" value="Aldolase_II/adducin_N_sf"/>
</dbReference>
<dbReference type="Pfam" id="PF00596">
    <property type="entry name" value="Aldolase_II"/>
    <property type="match status" value="1"/>
</dbReference>
<dbReference type="SMART" id="SM01007">
    <property type="entry name" value="Aldolase_II"/>
    <property type="match status" value="1"/>
</dbReference>
<evidence type="ECO:0000259" key="1">
    <source>
        <dbReference type="SMART" id="SM01007"/>
    </source>
</evidence>
<proteinExistence type="predicted"/>
<evidence type="ECO:0000313" key="3">
    <source>
        <dbReference type="Proteomes" id="UP000509704"/>
    </source>
</evidence>
<dbReference type="SUPFAM" id="SSF53639">
    <property type="entry name" value="AraD/HMP-PK domain-like"/>
    <property type="match status" value="1"/>
</dbReference>
<gene>
    <name evidence="2" type="ORF">HG535_0C06530</name>
</gene>
<dbReference type="GO" id="GO:0051015">
    <property type="term" value="F:actin filament binding"/>
    <property type="evidence" value="ECO:0007669"/>
    <property type="project" value="TreeGrafter"/>
</dbReference>
<dbReference type="Proteomes" id="UP000509704">
    <property type="component" value="Chromosome 3"/>
</dbReference>
<keyword evidence="3" id="KW-1185">Reference proteome</keyword>
<dbReference type="InterPro" id="IPR051017">
    <property type="entry name" value="Aldolase-II_Adducin_sf"/>
</dbReference>
<dbReference type="OrthoDB" id="3238794at2759"/>
<dbReference type="GO" id="GO:0005856">
    <property type="term" value="C:cytoskeleton"/>
    <property type="evidence" value="ECO:0007669"/>
    <property type="project" value="TreeGrafter"/>
</dbReference>
<dbReference type="InterPro" id="IPR001303">
    <property type="entry name" value="Aldolase_II/adducin_N"/>
</dbReference>
<dbReference type="GeneID" id="59235996"/>
<evidence type="ECO:0000313" key="2">
    <source>
        <dbReference type="EMBL" id="QLG72298.1"/>
    </source>
</evidence>
<protein>
    <recommendedName>
        <fullName evidence="1">Class II aldolase/adducin N-terminal domain-containing protein</fullName>
    </recommendedName>
</protein>
<name>A0A7H9B0X7_ZYGMR</name>
<dbReference type="PANTHER" id="PTHR10672:SF25">
    <property type="entry name" value="MEIOTICALLY UP-REGULATED GENE 14 PROTEIN"/>
    <property type="match status" value="1"/>
</dbReference>
<dbReference type="KEGG" id="zmk:HG535_0C06530"/>
<dbReference type="NCBIfam" id="NF004855">
    <property type="entry name" value="PRK06208.1"/>
    <property type="match status" value="1"/>
</dbReference>
<accession>A0A7H9B0X7</accession>
<dbReference type="EMBL" id="CP058606">
    <property type="protein sequence ID" value="QLG72298.1"/>
    <property type="molecule type" value="Genomic_DNA"/>
</dbReference>
<feature type="domain" description="Class II aldolase/adducin N-terminal" evidence="1">
    <location>
        <begin position="37"/>
        <end position="218"/>
    </location>
</feature>
<dbReference type="FunFam" id="3.40.225.10:FF:000009">
    <property type="entry name" value="Class II aldolase/adducin N-terminal"/>
    <property type="match status" value="1"/>
</dbReference>
<sequence length="273" mass="30447">MTEFQKYTKKRESSARIKGLDIPTFTNPQEKRTWMLQHMAGMLRIFGRKGYSEGVAGHVTIVDPVDPTCYWINPLGVHFSMMKASDLVLVNGEGKAIGGSRALFNESGFKIHSEMHKARPDIKAICHTHSFYARTYSIFGKELEMLSQDSCLIFDKQVALAQYDGVGLDEFEGRKIASALGERMGIILQNHGVMTVGKTVDEAAYLHVLLENMCKAQLLADAVSGSTRMAKQVISNKIAKSAYDTISSPEQLYSSMQPEFELEIYLSNGEFLD</sequence>
<dbReference type="AlphaFoldDB" id="A0A7H9B0X7"/>
<reference evidence="2 3" key="1">
    <citation type="submission" date="2020-07" db="EMBL/GenBank/DDBJ databases">
        <title>The yeast mating-type switching endonuclease HO is a domesticated member of an unorthodox homing genetic element family.</title>
        <authorList>
            <person name="Coughlan A.Y."/>
            <person name="Lombardi L."/>
            <person name="Braun-Galleani S."/>
            <person name="Martos A.R."/>
            <person name="Galeote V."/>
            <person name="Bigey F."/>
            <person name="Dequin S."/>
            <person name="Byrne K.P."/>
            <person name="Wolfe K.H."/>
        </authorList>
    </citation>
    <scope>NUCLEOTIDE SEQUENCE [LARGE SCALE GENOMIC DNA]</scope>
    <source>
        <strain evidence="2 3">NRRL Y-6702</strain>
    </source>
</reference>
<dbReference type="PANTHER" id="PTHR10672">
    <property type="entry name" value="ADDUCIN"/>
    <property type="match status" value="1"/>
</dbReference>
<dbReference type="RefSeq" id="XP_037144026.1">
    <property type="nucleotide sequence ID" value="XM_037288131.1"/>
</dbReference>
<organism evidence="2 3">
    <name type="scientific">Zygotorulaspora mrakii</name>
    <name type="common">Zygosaccharomyces mrakii</name>
    <dbReference type="NCBI Taxonomy" id="42260"/>
    <lineage>
        <taxon>Eukaryota</taxon>
        <taxon>Fungi</taxon>
        <taxon>Dikarya</taxon>
        <taxon>Ascomycota</taxon>
        <taxon>Saccharomycotina</taxon>
        <taxon>Saccharomycetes</taxon>
        <taxon>Saccharomycetales</taxon>
        <taxon>Saccharomycetaceae</taxon>
        <taxon>Zygotorulaspora</taxon>
    </lineage>
</organism>